<reference evidence="1 2" key="1">
    <citation type="submission" date="2016-12" db="EMBL/GenBank/DDBJ databases">
        <title>Genome sequencing of Methylocaldum marinum.</title>
        <authorList>
            <person name="Takeuchi M."/>
            <person name="Kamagata Y."/>
            <person name="Hiraoka S."/>
            <person name="Oshima K."/>
            <person name="Hattori M."/>
            <person name="Iwasaki W."/>
        </authorList>
    </citation>
    <scope>NUCLEOTIDE SEQUENCE [LARGE SCALE GENOMIC DNA]</scope>
    <source>
        <strain evidence="1 2">S8</strain>
    </source>
</reference>
<proteinExistence type="predicted"/>
<name>A0A286P482_9GAMM</name>
<gene>
    <name evidence="1" type="ORF">sS8_0488</name>
</gene>
<evidence type="ECO:0000313" key="1">
    <source>
        <dbReference type="EMBL" id="BBA32454.1"/>
    </source>
</evidence>
<keyword evidence="2" id="KW-1185">Reference proteome</keyword>
<sequence length="83" mass="8836">MSEIDGWLLQVTSGDPRDGEQKVEMYAAWMGSEDEAAALVAKTFSLGEDQLVAIVDTLSAEELTKLGLSPGGACPYVEDLVTD</sequence>
<organism evidence="1 2">
    <name type="scientific">Methylocaldum marinum</name>
    <dbReference type="NCBI Taxonomy" id="1432792"/>
    <lineage>
        <taxon>Bacteria</taxon>
        <taxon>Pseudomonadati</taxon>
        <taxon>Pseudomonadota</taxon>
        <taxon>Gammaproteobacteria</taxon>
        <taxon>Methylococcales</taxon>
        <taxon>Methylococcaceae</taxon>
        <taxon>Methylocaldum</taxon>
    </lineage>
</organism>
<dbReference type="EMBL" id="AP017928">
    <property type="protein sequence ID" value="BBA32454.1"/>
    <property type="molecule type" value="Genomic_DNA"/>
</dbReference>
<accession>A0A286P482</accession>
<dbReference type="OrthoDB" id="8449271at2"/>
<evidence type="ECO:0000313" key="2">
    <source>
        <dbReference type="Proteomes" id="UP000266313"/>
    </source>
</evidence>
<dbReference type="RefSeq" id="WP_119628251.1">
    <property type="nucleotide sequence ID" value="NZ_AP017928.1"/>
</dbReference>
<dbReference type="Proteomes" id="UP000266313">
    <property type="component" value="Chromosome"/>
</dbReference>
<dbReference type="AlphaFoldDB" id="A0A286P482"/>
<protein>
    <submittedName>
        <fullName evidence="1">Uncharacterized protein</fullName>
    </submittedName>
</protein>
<dbReference type="KEGG" id="mmai:sS8_0488"/>